<evidence type="ECO:0000256" key="3">
    <source>
        <dbReference type="ARBA" id="ARBA00010323"/>
    </source>
</evidence>
<sequence>MGRQRTSRPDTRPHRLLPQAVRTELYNHLAAGFRLFQSQLKFPIPSPAPRPAPRSFSAGVTFALQTFRPALCLPCCVRPRPLPGRTNSQGSLEPLGGPAANAHAVGGLRAGIGGEATALCPHSGRAELGGPWGTPGAKMASVAEGDVGTVAELARVLRWGFEELSLNKLATSLGASEQALRLIISIFMGYPMAVFYRRYLYFKDSYLIHLFHAFTGLSIAYFNFGNQLYHSLLCVGLQFLILRLMGRTVTAVLTTFCFQMAYLLAGYYYTATGNYDIKWTMPHCVLTLKLIGECWLIAFPFYP</sequence>
<dbReference type="Ensembl" id="ENSFCTT00005050005.1">
    <property type="protein sequence ID" value="ENSFCTP00005036401.1"/>
    <property type="gene ID" value="ENSFCTG00005017367.1"/>
</dbReference>
<evidence type="ECO:0000313" key="8">
    <source>
        <dbReference type="Ensembl" id="ENSFCTP00005036401.1"/>
    </source>
</evidence>
<evidence type="ECO:0000256" key="2">
    <source>
        <dbReference type="ARBA" id="ARBA00005074"/>
    </source>
</evidence>
<comment type="pathway">
    <text evidence="2">Lipid metabolism; phospholipid metabolism.</text>
</comment>
<proteinExistence type="inferred from homology"/>
<protein>
    <recommendedName>
        <fullName evidence="10">Lysophosphatidylcholine acyltransferase 3</fullName>
    </recommendedName>
</protein>
<keyword evidence="9" id="KW-1185">Reference proteome</keyword>
<evidence type="ECO:0000256" key="5">
    <source>
        <dbReference type="ARBA" id="ARBA00023098"/>
    </source>
</evidence>
<dbReference type="PANTHER" id="PTHR13906:SF14">
    <property type="entry name" value="LYSOPHOSPHOLIPID ACYLTRANSFERASE 5"/>
    <property type="match status" value="1"/>
</dbReference>
<keyword evidence="7" id="KW-0812">Transmembrane</keyword>
<organism evidence="8 9">
    <name type="scientific">Felis catus</name>
    <name type="common">Cat</name>
    <name type="synonym">Felis silvestris catus</name>
    <dbReference type="NCBI Taxonomy" id="9685"/>
    <lineage>
        <taxon>Eukaryota</taxon>
        <taxon>Metazoa</taxon>
        <taxon>Chordata</taxon>
        <taxon>Craniata</taxon>
        <taxon>Vertebrata</taxon>
        <taxon>Euteleostomi</taxon>
        <taxon>Mammalia</taxon>
        <taxon>Eutheria</taxon>
        <taxon>Laurasiatheria</taxon>
        <taxon>Carnivora</taxon>
        <taxon>Feliformia</taxon>
        <taxon>Felidae</taxon>
        <taxon>Felinae</taxon>
        <taxon>Felis</taxon>
    </lineage>
</organism>
<evidence type="ECO:0000256" key="6">
    <source>
        <dbReference type="ARBA" id="ARBA00025707"/>
    </source>
</evidence>
<feature type="transmembrane region" description="Helical" evidence="7">
    <location>
        <begin position="179"/>
        <end position="200"/>
    </location>
</feature>
<dbReference type="Proteomes" id="UP000823872">
    <property type="component" value="Chromosome B4"/>
</dbReference>
<evidence type="ECO:0000256" key="4">
    <source>
        <dbReference type="ARBA" id="ARBA00022824"/>
    </source>
</evidence>
<keyword evidence="4" id="KW-0256">Endoplasmic reticulum</keyword>
<gene>
    <name evidence="8" type="primary">LPCAT3</name>
</gene>
<keyword evidence="5" id="KW-0443">Lipid metabolism</keyword>
<evidence type="ECO:0000256" key="7">
    <source>
        <dbReference type="SAM" id="Phobius"/>
    </source>
</evidence>
<keyword evidence="7" id="KW-0472">Membrane</keyword>
<dbReference type="PANTHER" id="PTHR13906">
    <property type="entry name" value="PORCUPINE"/>
    <property type="match status" value="1"/>
</dbReference>
<dbReference type="InterPro" id="IPR049941">
    <property type="entry name" value="LPLAT_7/PORCN-like"/>
</dbReference>
<accession>A0ABI7YNS4</accession>
<reference evidence="8 9" key="1">
    <citation type="submission" date="2021-02" db="EMBL/GenBank/DDBJ databases">
        <title>Safari Cat Assemblies.</title>
        <authorList>
            <person name="Bredemeyer K.R."/>
            <person name="Murphy W.J."/>
        </authorList>
    </citation>
    <scope>NUCLEOTIDE SEQUENCE [LARGE SCALE GENOMIC DNA]</scope>
</reference>
<reference evidence="8" key="3">
    <citation type="submission" date="2025-09" db="UniProtKB">
        <authorList>
            <consortium name="Ensembl"/>
        </authorList>
    </citation>
    <scope>IDENTIFICATION</scope>
    <source>
        <strain evidence="8">breed Abyssinian</strain>
    </source>
</reference>
<feature type="transmembrane region" description="Helical" evidence="7">
    <location>
        <begin position="206"/>
        <end position="224"/>
    </location>
</feature>
<feature type="transmembrane region" description="Helical" evidence="7">
    <location>
        <begin position="244"/>
        <end position="268"/>
    </location>
</feature>
<evidence type="ECO:0000256" key="1">
    <source>
        <dbReference type="ARBA" id="ARBA00004240"/>
    </source>
</evidence>
<comment type="subcellular location">
    <subcellularLocation>
        <location evidence="1">Endoplasmic reticulum</location>
    </subcellularLocation>
</comment>
<name>A0ABI7YNS4_FELCA</name>
<reference evidence="8" key="2">
    <citation type="submission" date="2025-08" db="UniProtKB">
        <authorList>
            <consortium name="Ensembl"/>
        </authorList>
    </citation>
    <scope>IDENTIFICATION</scope>
    <source>
        <strain evidence="8">breed Abyssinian</strain>
    </source>
</reference>
<evidence type="ECO:0000313" key="9">
    <source>
        <dbReference type="Proteomes" id="UP000823872"/>
    </source>
</evidence>
<dbReference type="GeneTree" id="ENSGT01030000234564"/>
<evidence type="ECO:0008006" key="10">
    <source>
        <dbReference type="Google" id="ProtNLM"/>
    </source>
</evidence>
<comment type="similarity">
    <text evidence="3">Belongs to the membrane-bound acyltransferase family.</text>
</comment>
<keyword evidence="7" id="KW-1133">Transmembrane helix</keyword>
<comment type="pathway">
    <text evidence="6">Phospholipid metabolism.</text>
</comment>